<name>A0AAV3PGM9_LITER</name>
<evidence type="ECO:0000313" key="2">
    <source>
        <dbReference type="EMBL" id="GAA0149841.1"/>
    </source>
</evidence>
<feature type="compositionally biased region" description="Basic and acidic residues" evidence="1">
    <location>
        <begin position="1"/>
        <end position="20"/>
    </location>
</feature>
<feature type="region of interest" description="Disordered" evidence="1">
    <location>
        <begin position="1"/>
        <end position="78"/>
    </location>
</feature>
<keyword evidence="3" id="KW-1185">Reference proteome</keyword>
<evidence type="ECO:0000256" key="1">
    <source>
        <dbReference type="SAM" id="MobiDB-lite"/>
    </source>
</evidence>
<reference evidence="2 3" key="1">
    <citation type="submission" date="2024-01" db="EMBL/GenBank/DDBJ databases">
        <title>The complete chloroplast genome sequence of Lithospermum erythrorhizon: insights into the phylogenetic relationship among Boraginaceae species and the maternal lineages of purple gromwells.</title>
        <authorList>
            <person name="Okada T."/>
            <person name="Watanabe K."/>
        </authorList>
    </citation>
    <scope>NUCLEOTIDE SEQUENCE [LARGE SCALE GENOMIC DNA]</scope>
</reference>
<evidence type="ECO:0000313" key="3">
    <source>
        <dbReference type="Proteomes" id="UP001454036"/>
    </source>
</evidence>
<feature type="compositionally biased region" description="Polar residues" evidence="1">
    <location>
        <begin position="52"/>
        <end position="65"/>
    </location>
</feature>
<accession>A0AAV3PGM9</accession>
<organism evidence="2 3">
    <name type="scientific">Lithospermum erythrorhizon</name>
    <name type="common">Purple gromwell</name>
    <name type="synonym">Lithospermum officinale var. erythrorhizon</name>
    <dbReference type="NCBI Taxonomy" id="34254"/>
    <lineage>
        <taxon>Eukaryota</taxon>
        <taxon>Viridiplantae</taxon>
        <taxon>Streptophyta</taxon>
        <taxon>Embryophyta</taxon>
        <taxon>Tracheophyta</taxon>
        <taxon>Spermatophyta</taxon>
        <taxon>Magnoliopsida</taxon>
        <taxon>eudicotyledons</taxon>
        <taxon>Gunneridae</taxon>
        <taxon>Pentapetalae</taxon>
        <taxon>asterids</taxon>
        <taxon>lamiids</taxon>
        <taxon>Boraginales</taxon>
        <taxon>Boraginaceae</taxon>
        <taxon>Boraginoideae</taxon>
        <taxon>Lithospermeae</taxon>
        <taxon>Lithospermum</taxon>
    </lineage>
</organism>
<dbReference type="EMBL" id="BAABME010001479">
    <property type="protein sequence ID" value="GAA0149841.1"/>
    <property type="molecule type" value="Genomic_DNA"/>
</dbReference>
<protein>
    <recommendedName>
        <fullName evidence="4">Gag-Pol polyprotein</fullName>
    </recommendedName>
</protein>
<proteinExistence type="predicted"/>
<gene>
    <name evidence="2" type="ORF">LIER_08920</name>
</gene>
<dbReference type="AlphaFoldDB" id="A0AAV3PGM9"/>
<sequence length="174" mass="19469">MSIWKTEQEFSPKVTTDGHHSCAGADAHGLNGSHPGVGSKVETCEEDVEVSTHATKNSPDSTSRITTDEPDTNSSCNDIRSIQPASRIQKNNPVDNIIGQLDHGITTRRKEPTDNMKMVGLIGESYFISKFELKNVNEALKDEHWISAMQEELLKFQRNDVWELVPKPKEHVMI</sequence>
<dbReference type="Proteomes" id="UP001454036">
    <property type="component" value="Unassembled WGS sequence"/>
</dbReference>
<comment type="caution">
    <text evidence="2">The sequence shown here is derived from an EMBL/GenBank/DDBJ whole genome shotgun (WGS) entry which is preliminary data.</text>
</comment>
<evidence type="ECO:0008006" key="4">
    <source>
        <dbReference type="Google" id="ProtNLM"/>
    </source>
</evidence>